<comment type="subunit">
    <text evidence="2 10">Homodimer.</text>
</comment>
<evidence type="ECO:0000313" key="14">
    <source>
        <dbReference type="Proteomes" id="UP000231453"/>
    </source>
</evidence>
<comment type="catalytic activity">
    <reaction evidence="8 10">
        <text>dITP + H2O = dIMP + diphosphate + H(+)</text>
        <dbReference type="Rhea" id="RHEA:28342"/>
        <dbReference type="ChEBI" id="CHEBI:15377"/>
        <dbReference type="ChEBI" id="CHEBI:15378"/>
        <dbReference type="ChEBI" id="CHEBI:33019"/>
        <dbReference type="ChEBI" id="CHEBI:61194"/>
        <dbReference type="ChEBI" id="CHEBI:61382"/>
        <dbReference type="EC" id="3.6.1.66"/>
    </reaction>
</comment>
<keyword evidence="7 10" id="KW-0546">Nucleotide metabolism</keyword>
<name>A0A2M7VAJ0_9BACT</name>
<protein>
    <recommendedName>
        <fullName evidence="10">dITP/XTP pyrophosphatase</fullName>
        <ecNumber evidence="10">3.6.1.66</ecNumber>
    </recommendedName>
    <alternativeName>
        <fullName evidence="10">Non-canonical purine NTP pyrophosphatase</fullName>
    </alternativeName>
    <alternativeName>
        <fullName evidence="10">Non-standard purine NTP pyrophosphatase</fullName>
    </alternativeName>
    <alternativeName>
        <fullName evidence="10">Nucleoside-triphosphate diphosphatase</fullName>
    </alternativeName>
    <alternativeName>
        <fullName evidence="10">Nucleoside-triphosphate pyrophosphatase</fullName>
        <shortName evidence="10">NTPase</shortName>
    </alternativeName>
</protein>
<keyword evidence="6 10" id="KW-0460">Magnesium</keyword>
<dbReference type="Pfam" id="PF00293">
    <property type="entry name" value="NUDIX"/>
    <property type="match status" value="1"/>
</dbReference>
<dbReference type="GO" id="GO:0005829">
    <property type="term" value="C:cytosol"/>
    <property type="evidence" value="ECO:0007669"/>
    <property type="project" value="TreeGrafter"/>
</dbReference>
<dbReference type="GO" id="GO:0035870">
    <property type="term" value="F:dITP diphosphatase activity"/>
    <property type="evidence" value="ECO:0007669"/>
    <property type="project" value="UniProtKB-UniRule"/>
</dbReference>
<comment type="similarity">
    <text evidence="1 10 11">Belongs to the HAM1 NTPase family.</text>
</comment>
<dbReference type="GO" id="GO:0046872">
    <property type="term" value="F:metal ion binding"/>
    <property type="evidence" value="ECO:0007669"/>
    <property type="project" value="UniProtKB-KW"/>
</dbReference>
<dbReference type="CDD" id="cd00515">
    <property type="entry name" value="HAM1"/>
    <property type="match status" value="1"/>
</dbReference>
<feature type="binding site" evidence="10">
    <location>
        <position position="46"/>
    </location>
    <ligand>
        <name>Mg(2+)</name>
        <dbReference type="ChEBI" id="CHEBI:18420"/>
    </ligand>
</feature>
<dbReference type="EC" id="3.6.1.66" evidence="10"/>
<dbReference type="GO" id="GO:0036220">
    <property type="term" value="F:ITP diphosphatase activity"/>
    <property type="evidence" value="ECO:0007669"/>
    <property type="project" value="UniProtKB-UniRule"/>
</dbReference>
<evidence type="ECO:0000256" key="6">
    <source>
        <dbReference type="ARBA" id="ARBA00022842"/>
    </source>
</evidence>
<evidence type="ECO:0000256" key="4">
    <source>
        <dbReference type="ARBA" id="ARBA00022741"/>
    </source>
</evidence>
<evidence type="ECO:0000256" key="8">
    <source>
        <dbReference type="ARBA" id="ARBA00051875"/>
    </source>
</evidence>
<feature type="binding site" evidence="10">
    <location>
        <begin position="157"/>
        <end position="160"/>
    </location>
    <ligand>
        <name>substrate</name>
    </ligand>
</feature>
<feature type="active site" description="Proton acceptor" evidence="10">
    <location>
        <position position="75"/>
    </location>
</feature>
<dbReference type="InterPro" id="IPR020476">
    <property type="entry name" value="Nudix_hydrolase"/>
</dbReference>
<dbReference type="GO" id="GO:0036222">
    <property type="term" value="F:XTP diphosphatase activity"/>
    <property type="evidence" value="ECO:0007669"/>
    <property type="project" value="UniProtKB-UniRule"/>
</dbReference>
<evidence type="ECO:0000256" key="7">
    <source>
        <dbReference type="ARBA" id="ARBA00023080"/>
    </source>
</evidence>
<dbReference type="Gene3D" id="3.90.950.10">
    <property type="match status" value="1"/>
</dbReference>
<dbReference type="NCBIfam" id="TIGR00042">
    <property type="entry name" value="RdgB/HAM1 family non-canonical purine NTP pyrophosphatase"/>
    <property type="match status" value="1"/>
</dbReference>
<evidence type="ECO:0000256" key="10">
    <source>
        <dbReference type="HAMAP-Rule" id="MF_01405"/>
    </source>
</evidence>
<evidence type="ECO:0000256" key="9">
    <source>
        <dbReference type="ARBA" id="ARBA00052017"/>
    </source>
</evidence>
<feature type="binding site" evidence="10">
    <location>
        <begin position="12"/>
        <end position="17"/>
    </location>
    <ligand>
        <name>substrate</name>
    </ligand>
</feature>
<feature type="binding site" evidence="10">
    <location>
        <position position="75"/>
    </location>
    <ligand>
        <name>Mg(2+)</name>
        <dbReference type="ChEBI" id="CHEBI:18420"/>
    </ligand>
</feature>
<dbReference type="PROSITE" id="PS51462">
    <property type="entry name" value="NUDIX"/>
    <property type="match status" value="1"/>
</dbReference>
<dbReference type="Pfam" id="PF01725">
    <property type="entry name" value="Ham1p_like"/>
    <property type="match status" value="1"/>
</dbReference>
<accession>A0A2M7VAJ0</accession>
<dbReference type="InterPro" id="IPR000086">
    <property type="entry name" value="NUDIX_hydrolase_dom"/>
</dbReference>
<gene>
    <name evidence="13" type="primary">rdgB</name>
    <name evidence="13" type="ORF">COX80_03025</name>
</gene>
<comment type="caution">
    <text evidence="13">The sequence shown here is derived from an EMBL/GenBank/DDBJ whole genome shotgun (WGS) entry which is preliminary data.</text>
</comment>
<dbReference type="PANTHER" id="PTHR11067:SF9">
    <property type="entry name" value="INOSINE TRIPHOSPHATE PYROPHOSPHATASE"/>
    <property type="match status" value="1"/>
</dbReference>
<dbReference type="InterPro" id="IPR015797">
    <property type="entry name" value="NUDIX_hydrolase-like_dom_sf"/>
</dbReference>
<evidence type="ECO:0000256" key="3">
    <source>
        <dbReference type="ARBA" id="ARBA00022723"/>
    </source>
</evidence>
<proteinExistence type="inferred from homology"/>
<dbReference type="InterPro" id="IPR020922">
    <property type="entry name" value="dITP/XTP_pyrophosphatase"/>
</dbReference>
<comment type="cofactor">
    <cofactor evidence="10">
        <name>Mg(2+)</name>
        <dbReference type="ChEBI" id="CHEBI:18420"/>
    </cofactor>
    <text evidence="10">Binds 1 Mg(2+) ion per subunit.</text>
</comment>
<keyword evidence="3 10" id="KW-0479">Metal-binding</keyword>
<organism evidence="13 14">
    <name type="scientific">Candidatus Magasanikbacteria bacterium CG_4_10_14_0_2_um_filter_33_14</name>
    <dbReference type="NCBI Taxonomy" id="1974636"/>
    <lineage>
        <taxon>Bacteria</taxon>
        <taxon>Candidatus Magasanikiibacteriota</taxon>
    </lineage>
</organism>
<evidence type="ECO:0000256" key="11">
    <source>
        <dbReference type="RuleBase" id="RU003781"/>
    </source>
</evidence>
<dbReference type="PRINTS" id="PR00502">
    <property type="entry name" value="NUDIXFAMILY"/>
</dbReference>
<keyword evidence="5 10" id="KW-0378">Hydrolase</keyword>
<dbReference type="Proteomes" id="UP000231453">
    <property type="component" value="Unassembled WGS sequence"/>
</dbReference>
<dbReference type="PANTHER" id="PTHR11067">
    <property type="entry name" value="INOSINE TRIPHOSPHATE PYROPHOSPHATASE/HAM1 PROTEIN"/>
    <property type="match status" value="1"/>
</dbReference>
<dbReference type="GO" id="GO:0009146">
    <property type="term" value="P:purine nucleoside triphosphate catabolic process"/>
    <property type="evidence" value="ECO:0007669"/>
    <property type="project" value="UniProtKB-UniRule"/>
</dbReference>
<feature type="binding site" evidence="10">
    <location>
        <begin position="185"/>
        <end position="186"/>
    </location>
    <ligand>
        <name>substrate</name>
    </ligand>
</feature>
<evidence type="ECO:0000256" key="1">
    <source>
        <dbReference type="ARBA" id="ARBA00008023"/>
    </source>
</evidence>
<reference evidence="14" key="1">
    <citation type="submission" date="2017-09" db="EMBL/GenBank/DDBJ databases">
        <title>Depth-based differentiation of microbial function through sediment-hosted aquifers and enrichment of novel symbionts in the deep terrestrial subsurface.</title>
        <authorList>
            <person name="Probst A.J."/>
            <person name="Ladd B."/>
            <person name="Jarett J.K."/>
            <person name="Geller-Mcgrath D.E."/>
            <person name="Sieber C.M.K."/>
            <person name="Emerson J.B."/>
            <person name="Anantharaman K."/>
            <person name="Thomas B.C."/>
            <person name="Malmstrom R."/>
            <person name="Stieglmeier M."/>
            <person name="Klingl A."/>
            <person name="Woyke T."/>
            <person name="Ryan C.M."/>
            <person name="Banfield J.F."/>
        </authorList>
    </citation>
    <scope>NUCLEOTIDE SEQUENCE [LARGE SCALE GENOMIC DNA]</scope>
</reference>
<dbReference type="GO" id="GO:0009117">
    <property type="term" value="P:nucleotide metabolic process"/>
    <property type="evidence" value="ECO:0007669"/>
    <property type="project" value="UniProtKB-KW"/>
</dbReference>
<evidence type="ECO:0000256" key="5">
    <source>
        <dbReference type="ARBA" id="ARBA00022801"/>
    </source>
</evidence>
<sequence>MIEEKRKILIATTNDGKFREMKKFVADLPFEFLSLADLPEHIVEPEETESTIEGNALLKAKYYAEKTGLMSIADDGGIFVDALEGWPGVVSARVGADAKERIDILLEKLKDVPMEKRQAEFRSCLVCYDPDTKSSFSNTGIRKGRVLETPVETENSWGYDPIFFLDDLGKTYAELTPNEKNATSHRGKALINIKYYLQNQYGVKHIVVPLAIIVEKGKILMSKRNDPHRPDFHNKWEFPGGSMELGESFETNVTRETLEEVGYEVEVVRQLSKIYVEAQIDSVVKYQVYLVPMLCKVISNTNEISDAETLGVEWFDLEKAGEEDMIGANNKLYQEILPELIGYSNSL</sequence>
<dbReference type="GO" id="GO:0000166">
    <property type="term" value="F:nucleotide binding"/>
    <property type="evidence" value="ECO:0007669"/>
    <property type="project" value="UniProtKB-KW"/>
</dbReference>
<evidence type="ECO:0000256" key="2">
    <source>
        <dbReference type="ARBA" id="ARBA00011738"/>
    </source>
</evidence>
<dbReference type="HAMAP" id="MF_01405">
    <property type="entry name" value="Non_canon_purine_NTPase"/>
    <property type="match status" value="1"/>
</dbReference>
<comment type="caution">
    <text evidence="10">Lacks conserved residue(s) required for the propagation of feature annotation.</text>
</comment>
<dbReference type="AlphaFoldDB" id="A0A2M7VAJ0"/>
<evidence type="ECO:0000313" key="13">
    <source>
        <dbReference type="EMBL" id="PIZ95923.1"/>
    </source>
</evidence>
<comment type="function">
    <text evidence="10">Pyrophosphatase that catalyzes the hydrolysis of nucleoside triphosphates to their monophosphate derivatives, with a high preference for the non-canonical purine nucleotides XTP (xanthosine triphosphate), dITP (deoxyinosine triphosphate) and ITP. Seems to function as a house-cleaning enzyme that removes non-canonical purine nucleotides from the nucleotide pool, thus preventing their incorporation into DNA/RNA and avoiding chromosomal lesions.</text>
</comment>
<comment type="catalytic activity">
    <reaction evidence="10">
        <text>ITP + H2O = IMP + diphosphate + H(+)</text>
        <dbReference type="Rhea" id="RHEA:29399"/>
        <dbReference type="ChEBI" id="CHEBI:15377"/>
        <dbReference type="ChEBI" id="CHEBI:15378"/>
        <dbReference type="ChEBI" id="CHEBI:33019"/>
        <dbReference type="ChEBI" id="CHEBI:58053"/>
        <dbReference type="ChEBI" id="CHEBI:61402"/>
        <dbReference type="EC" id="3.6.1.66"/>
    </reaction>
</comment>
<dbReference type="SUPFAM" id="SSF55811">
    <property type="entry name" value="Nudix"/>
    <property type="match status" value="1"/>
</dbReference>
<dbReference type="SUPFAM" id="SSF52972">
    <property type="entry name" value="ITPase-like"/>
    <property type="match status" value="1"/>
</dbReference>
<dbReference type="InterPro" id="IPR029001">
    <property type="entry name" value="ITPase-like_fam"/>
</dbReference>
<feature type="binding site" evidence="10">
    <location>
        <position position="180"/>
    </location>
    <ligand>
        <name>substrate</name>
    </ligand>
</feature>
<comment type="catalytic activity">
    <reaction evidence="9 10">
        <text>XTP + H2O = XMP + diphosphate + H(+)</text>
        <dbReference type="Rhea" id="RHEA:28610"/>
        <dbReference type="ChEBI" id="CHEBI:15377"/>
        <dbReference type="ChEBI" id="CHEBI:15378"/>
        <dbReference type="ChEBI" id="CHEBI:33019"/>
        <dbReference type="ChEBI" id="CHEBI:57464"/>
        <dbReference type="ChEBI" id="CHEBI:61314"/>
        <dbReference type="EC" id="3.6.1.66"/>
    </reaction>
</comment>
<dbReference type="Gene3D" id="3.90.79.10">
    <property type="entry name" value="Nucleoside Triphosphate Pyrophosphohydrolase"/>
    <property type="match status" value="1"/>
</dbReference>
<dbReference type="EMBL" id="PFPL01000042">
    <property type="protein sequence ID" value="PIZ95923.1"/>
    <property type="molecule type" value="Genomic_DNA"/>
</dbReference>
<dbReference type="GO" id="GO:0017111">
    <property type="term" value="F:ribonucleoside triphosphate phosphatase activity"/>
    <property type="evidence" value="ECO:0007669"/>
    <property type="project" value="InterPro"/>
</dbReference>
<keyword evidence="4 10" id="KW-0547">Nucleotide-binding</keyword>
<dbReference type="InterPro" id="IPR002637">
    <property type="entry name" value="RdgB/HAM1"/>
</dbReference>
<feature type="domain" description="Nudix hydrolase" evidence="12">
    <location>
        <begin position="203"/>
        <end position="338"/>
    </location>
</feature>
<evidence type="ECO:0000259" key="12">
    <source>
        <dbReference type="PROSITE" id="PS51462"/>
    </source>
</evidence>
<dbReference type="FunFam" id="3.90.950.10:FF:000001">
    <property type="entry name" value="dITP/XTP pyrophosphatase"/>
    <property type="match status" value="1"/>
</dbReference>